<comment type="caution">
    <text evidence="1">The sequence shown here is derived from an EMBL/GenBank/DDBJ whole genome shotgun (WGS) entry which is preliminary data.</text>
</comment>
<sequence length="86" mass="9431">MVRPLQYDPSSGRDYQAGIRFEPEEASKLISMAQASRLSVRDTVVYLVRAAELDAAGRSVAVEAQIAADTEAEATARREREEGSLF</sequence>
<proteinExistence type="predicted"/>
<evidence type="ECO:0000313" key="1">
    <source>
        <dbReference type="EMBL" id="MFD1836565.1"/>
    </source>
</evidence>
<evidence type="ECO:0000313" key="2">
    <source>
        <dbReference type="Proteomes" id="UP001597280"/>
    </source>
</evidence>
<organism evidence="1 2">
    <name type="scientific">Brachybacterium rhamnosum</name>
    <dbReference type="NCBI Taxonomy" id="173361"/>
    <lineage>
        <taxon>Bacteria</taxon>
        <taxon>Bacillati</taxon>
        <taxon>Actinomycetota</taxon>
        <taxon>Actinomycetes</taxon>
        <taxon>Micrococcales</taxon>
        <taxon>Dermabacteraceae</taxon>
        <taxon>Brachybacterium</taxon>
    </lineage>
</organism>
<dbReference type="EMBL" id="JBHUFL010000004">
    <property type="protein sequence ID" value="MFD1836565.1"/>
    <property type="molecule type" value="Genomic_DNA"/>
</dbReference>
<keyword evidence="2" id="KW-1185">Reference proteome</keyword>
<protein>
    <recommendedName>
        <fullName evidence="3">CopG family transcriptional regulator</fullName>
    </recommendedName>
</protein>
<dbReference type="RefSeq" id="WP_343906153.1">
    <property type="nucleotide sequence ID" value="NZ_BAAAIS010000004.1"/>
</dbReference>
<dbReference type="Proteomes" id="UP001597280">
    <property type="component" value="Unassembled WGS sequence"/>
</dbReference>
<evidence type="ECO:0008006" key="3">
    <source>
        <dbReference type="Google" id="ProtNLM"/>
    </source>
</evidence>
<gene>
    <name evidence="1" type="ORF">ACFSDA_15995</name>
</gene>
<reference evidence="2" key="1">
    <citation type="journal article" date="2019" name="Int. J. Syst. Evol. Microbiol.">
        <title>The Global Catalogue of Microorganisms (GCM) 10K type strain sequencing project: providing services to taxonomists for standard genome sequencing and annotation.</title>
        <authorList>
            <consortium name="The Broad Institute Genomics Platform"/>
            <consortium name="The Broad Institute Genome Sequencing Center for Infectious Disease"/>
            <person name="Wu L."/>
            <person name="Ma J."/>
        </authorList>
    </citation>
    <scope>NUCLEOTIDE SEQUENCE [LARGE SCALE GENOMIC DNA]</scope>
    <source>
        <strain evidence="2">JCM 11650</strain>
    </source>
</reference>
<name>A0ABW4Q2K7_9MICO</name>
<accession>A0ABW4Q2K7</accession>